<proteinExistence type="predicted"/>
<feature type="signal peptide" evidence="2">
    <location>
        <begin position="1"/>
        <end position="29"/>
    </location>
</feature>
<dbReference type="EMBL" id="CP098494">
    <property type="protein sequence ID" value="USA61100.1"/>
    <property type="molecule type" value="Genomic_DNA"/>
</dbReference>
<dbReference type="Proteomes" id="UP001056619">
    <property type="component" value="Chromosome"/>
</dbReference>
<feature type="chain" id="PRO_5046800427" description="Pentapeptide MXKDX repeat protein" evidence="2">
    <location>
        <begin position="30"/>
        <end position="83"/>
    </location>
</feature>
<evidence type="ECO:0000256" key="1">
    <source>
        <dbReference type="SAM" id="MobiDB-lite"/>
    </source>
</evidence>
<reference evidence="3 4" key="1">
    <citation type="submission" date="2022-06" db="EMBL/GenBank/DDBJ databases">
        <authorList>
            <person name="Liu G."/>
        </authorList>
    </citation>
    <scope>NUCLEOTIDE SEQUENCE [LARGE SCALE GENOMIC DNA]</scope>
    <source>
        <strain evidence="3 4">E4</strain>
    </source>
</reference>
<gene>
    <name evidence="3" type="ORF">NCF85_13620</name>
</gene>
<name>A0ABY4UAN9_9SPHN</name>
<evidence type="ECO:0000313" key="4">
    <source>
        <dbReference type="Proteomes" id="UP001056619"/>
    </source>
</evidence>
<feature type="compositionally biased region" description="Basic residues" evidence="1">
    <location>
        <begin position="72"/>
        <end position="83"/>
    </location>
</feature>
<accession>A0ABY4UAN9</accession>
<sequence>MIRTKFSGKLLHAAAAIGIVTAGVSVASAQTSGGSMAGMKMGPDSKMDVKNKKTASKKVVAKKASHNDGSHKGAHHKAASKPK</sequence>
<organism evidence="3 4">
    <name type="scientific">Qipengyuania citrea</name>
    <dbReference type="NCBI Taxonomy" id="225971"/>
    <lineage>
        <taxon>Bacteria</taxon>
        <taxon>Pseudomonadati</taxon>
        <taxon>Pseudomonadota</taxon>
        <taxon>Alphaproteobacteria</taxon>
        <taxon>Sphingomonadales</taxon>
        <taxon>Erythrobacteraceae</taxon>
        <taxon>Qipengyuania</taxon>
    </lineage>
</organism>
<protein>
    <recommendedName>
        <fullName evidence="5">Pentapeptide MXKDX repeat protein</fullName>
    </recommendedName>
</protein>
<evidence type="ECO:0000313" key="3">
    <source>
        <dbReference type="EMBL" id="USA61100.1"/>
    </source>
</evidence>
<dbReference type="RefSeq" id="WP_067684263.1">
    <property type="nucleotide sequence ID" value="NZ_CP098494.1"/>
</dbReference>
<evidence type="ECO:0008006" key="5">
    <source>
        <dbReference type="Google" id="ProtNLM"/>
    </source>
</evidence>
<evidence type="ECO:0000256" key="2">
    <source>
        <dbReference type="SAM" id="SignalP"/>
    </source>
</evidence>
<feature type="region of interest" description="Disordered" evidence="1">
    <location>
        <begin position="31"/>
        <end position="83"/>
    </location>
</feature>
<keyword evidence="2" id="KW-0732">Signal</keyword>
<keyword evidence="4" id="KW-1185">Reference proteome</keyword>
<feature type="compositionally biased region" description="Basic residues" evidence="1">
    <location>
        <begin position="52"/>
        <end position="64"/>
    </location>
</feature>